<feature type="transmembrane region" description="Helical" evidence="6">
    <location>
        <begin position="613"/>
        <end position="635"/>
    </location>
</feature>
<feature type="compositionally biased region" description="Basic and acidic residues" evidence="5">
    <location>
        <begin position="474"/>
        <end position="484"/>
    </location>
</feature>
<feature type="transmembrane region" description="Helical" evidence="6">
    <location>
        <begin position="291"/>
        <end position="314"/>
    </location>
</feature>
<evidence type="ECO:0000256" key="5">
    <source>
        <dbReference type="SAM" id="MobiDB-lite"/>
    </source>
</evidence>
<proteinExistence type="predicted"/>
<feature type="transmembrane region" description="Helical" evidence="6">
    <location>
        <begin position="223"/>
        <end position="245"/>
    </location>
</feature>
<feature type="transmembrane region" description="Helical" evidence="6">
    <location>
        <begin position="192"/>
        <end position="211"/>
    </location>
</feature>
<dbReference type="Gene3D" id="1.20.1250.20">
    <property type="entry name" value="MFS general substrate transporter like domains"/>
    <property type="match status" value="1"/>
</dbReference>
<dbReference type="SUPFAM" id="SSF103473">
    <property type="entry name" value="MFS general substrate transporter"/>
    <property type="match status" value="1"/>
</dbReference>
<dbReference type="GO" id="GO:0022857">
    <property type="term" value="F:transmembrane transporter activity"/>
    <property type="evidence" value="ECO:0007669"/>
    <property type="project" value="InterPro"/>
</dbReference>
<gene>
    <name evidence="7" type="ORF">CYLTODRAFT_418296</name>
</gene>
<evidence type="ECO:0000256" key="4">
    <source>
        <dbReference type="ARBA" id="ARBA00023136"/>
    </source>
</evidence>
<keyword evidence="2 6" id="KW-0812">Transmembrane</keyword>
<evidence type="ECO:0000256" key="6">
    <source>
        <dbReference type="SAM" id="Phobius"/>
    </source>
</evidence>
<sequence>MSRPASRLRPASRSASQSRSQTDALLTDPANMVLSDGTITEQTAELLHEFVHPHQHTEDTLVAEGPYEDEDAAVDAELKARAKLPWWKRPSPYWILAMMPVSSISFTSTIAPRIEVYTQLACAYHRPEIFELQDQSSVRTNGLLAPSHPTLDTERYHNATTTVFFEPISEIAQAVPPTCATDPVVHAAVTKLSAVMTVTMGVLGCLTTAWWGSLSDRIGRTGVLGISVIGLLLTDVVFLLVYSYHQVLPGGYWFLLVGPIVEGTMGGLTSAIAAMHAYIADCTTPASRSRIFSLNLGLMFTGTALGPTIGGLLIHATGNILSVFYMSTITHCFYAVMVWCIIPESLTDAQRNRSRLQYARDKALAMGQGKVKVWMSRALGFLTPLSVIMPLSVQSGNPLKSKGRDWNLTLLAASYGLVVSLIGVVTYKLQYAQLVFGWTPEEMGYWISAVGATRAISLALLLPVFIRVFKPKSPPKDTRREREPLLSPTASRFPSEDEDGSEQDSMRSFHFASHTSAFDLNLARGSLCLEILAYALMGLVNHSLPFTGASMISSLAAGFGPSIQSVALELYNERGGVETGKLFGSLSVLQALCSQIIGPALYGWIFLSTVSTLPSLMFFACAAMLLTAFVLLMMIRLPHPERHPAYDAEEPQHTLEATVVAVEDSDTDTPRLPKLQRKNGNL</sequence>
<feature type="transmembrane region" description="Helical" evidence="6">
    <location>
        <begin position="445"/>
        <end position="469"/>
    </location>
</feature>
<dbReference type="PANTHER" id="PTHR23507:SF1">
    <property type="entry name" value="FI18259P1-RELATED"/>
    <property type="match status" value="1"/>
</dbReference>
<protein>
    <submittedName>
        <fullName evidence="7">MFS general substrate transporter</fullName>
    </submittedName>
</protein>
<dbReference type="InterPro" id="IPR036259">
    <property type="entry name" value="MFS_trans_sf"/>
</dbReference>
<dbReference type="AlphaFoldDB" id="A0A0D7BPJ6"/>
<keyword evidence="3 6" id="KW-1133">Transmembrane helix</keyword>
<comment type="subcellular location">
    <subcellularLocation>
        <location evidence="1">Membrane</location>
        <topology evidence="1">Multi-pass membrane protein</topology>
    </subcellularLocation>
</comment>
<evidence type="ECO:0000313" key="8">
    <source>
        <dbReference type="Proteomes" id="UP000054007"/>
    </source>
</evidence>
<dbReference type="PANTHER" id="PTHR23507">
    <property type="entry name" value="ZGC:174356"/>
    <property type="match status" value="1"/>
</dbReference>
<dbReference type="EMBL" id="KN880447">
    <property type="protein sequence ID" value="KIY72114.1"/>
    <property type="molecule type" value="Genomic_DNA"/>
</dbReference>
<organism evidence="7 8">
    <name type="scientific">Cylindrobasidium torrendii FP15055 ss-10</name>
    <dbReference type="NCBI Taxonomy" id="1314674"/>
    <lineage>
        <taxon>Eukaryota</taxon>
        <taxon>Fungi</taxon>
        <taxon>Dikarya</taxon>
        <taxon>Basidiomycota</taxon>
        <taxon>Agaricomycotina</taxon>
        <taxon>Agaricomycetes</taxon>
        <taxon>Agaricomycetidae</taxon>
        <taxon>Agaricales</taxon>
        <taxon>Marasmiineae</taxon>
        <taxon>Physalacriaceae</taxon>
        <taxon>Cylindrobasidium</taxon>
    </lineage>
</organism>
<evidence type="ECO:0000256" key="3">
    <source>
        <dbReference type="ARBA" id="ARBA00022989"/>
    </source>
</evidence>
<accession>A0A0D7BPJ6</accession>
<keyword evidence="8" id="KW-1185">Reference proteome</keyword>
<name>A0A0D7BPJ6_9AGAR</name>
<feature type="transmembrane region" description="Helical" evidence="6">
    <location>
        <begin position="320"/>
        <end position="342"/>
    </location>
</feature>
<dbReference type="Proteomes" id="UP000054007">
    <property type="component" value="Unassembled WGS sequence"/>
</dbReference>
<dbReference type="Pfam" id="PF07690">
    <property type="entry name" value="MFS_1"/>
    <property type="match status" value="1"/>
</dbReference>
<reference evidence="7 8" key="1">
    <citation type="journal article" date="2015" name="Fungal Genet. Biol.">
        <title>Evolution of novel wood decay mechanisms in Agaricales revealed by the genome sequences of Fistulina hepatica and Cylindrobasidium torrendii.</title>
        <authorList>
            <person name="Floudas D."/>
            <person name="Held B.W."/>
            <person name="Riley R."/>
            <person name="Nagy L.G."/>
            <person name="Koehler G."/>
            <person name="Ransdell A.S."/>
            <person name="Younus H."/>
            <person name="Chow J."/>
            <person name="Chiniquy J."/>
            <person name="Lipzen A."/>
            <person name="Tritt A."/>
            <person name="Sun H."/>
            <person name="Haridas S."/>
            <person name="LaButti K."/>
            <person name="Ohm R.A."/>
            <person name="Kues U."/>
            <person name="Blanchette R.A."/>
            <person name="Grigoriev I.V."/>
            <person name="Minto R.E."/>
            <person name="Hibbett D.S."/>
        </authorList>
    </citation>
    <scope>NUCLEOTIDE SEQUENCE [LARGE SCALE GENOMIC DNA]</scope>
    <source>
        <strain evidence="7 8">FP15055 ss-10</strain>
    </source>
</reference>
<dbReference type="InterPro" id="IPR011701">
    <property type="entry name" value="MFS"/>
</dbReference>
<feature type="compositionally biased region" description="Low complexity" evidence="5">
    <location>
        <begin position="1"/>
        <end position="21"/>
    </location>
</feature>
<feature type="transmembrane region" description="Helical" evidence="6">
    <location>
        <begin position="582"/>
        <end position="607"/>
    </location>
</feature>
<feature type="region of interest" description="Disordered" evidence="5">
    <location>
        <begin position="1"/>
        <end position="27"/>
    </location>
</feature>
<feature type="transmembrane region" description="Helical" evidence="6">
    <location>
        <begin position="406"/>
        <end position="425"/>
    </location>
</feature>
<evidence type="ECO:0000313" key="7">
    <source>
        <dbReference type="EMBL" id="KIY72114.1"/>
    </source>
</evidence>
<feature type="region of interest" description="Disordered" evidence="5">
    <location>
        <begin position="474"/>
        <end position="505"/>
    </location>
</feature>
<dbReference type="GO" id="GO:0016020">
    <property type="term" value="C:membrane"/>
    <property type="evidence" value="ECO:0007669"/>
    <property type="project" value="UniProtKB-SubCell"/>
</dbReference>
<evidence type="ECO:0000256" key="1">
    <source>
        <dbReference type="ARBA" id="ARBA00004141"/>
    </source>
</evidence>
<feature type="transmembrane region" description="Helical" evidence="6">
    <location>
        <begin position="251"/>
        <end position="279"/>
    </location>
</feature>
<keyword evidence="4 6" id="KW-0472">Membrane</keyword>
<dbReference type="OrthoDB" id="3026777at2759"/>
<evidence type="ECO:0000256" key="2">
    <source>
        <dbReference type="ARBA" id="ARBA00022692"/>
    </source>
</evidence>